<dbReference type="PROSITE" id="PS50089">
    <property type="entry name" value="ZF_RING_2"/>
    <property type="match status" value="1"/>
</dbReference>
<keyword evidence="3" id="KW-0479">Metal-binding</keyword>
<keyword evidence="5" id="KW-0862">Zinc</keyword>
<protein>
    <submittedName>
        <fullName evidence="11">Putative LIS1 homology motif protein</fullName>
    </submittedName>
</protein>
<name>A0A251TY18_HELAN</name>
<dbReference type="InterPro" id="IPR027370">
    <property type="entry name" value="Znf-RING_euk"/>
</dbReference>
<dbReference type="AlphaFoldDB" id="A0A251TY18"/>
<evidence type="ECO:0000259" key="9">
    <source>
        <dbReference type="PROSITE" id="PS50897"/>
    </source>
</evidence>
<evidence type="ECO:0000256" key="3">
    <source>
        <dbReference type="ARBA" id="ARBA00022723"/>
    </source>
</evidence>
<dbReference type="SUPFAM" id="SSF57850">
    <property type="entry name" value="RING/U-box"/>
    <property type="match status" value="1"/>
</dbReference>
<dbReference type="InterPro" id="IPR001841">
    <property type="entry name" value="Znf_RING"/>
</dbReference>
<feature type="domain" description="RING-type" evidence="8">
    <location>
        <begin position="511"/>
        <end position="555"/>
    </location>
</feature>
<dbReference type="InterPro" id="IPR006595">
    <property type="entry name" value="CTLH_C"/>
</dbReference>
<dbReference type="InterPro" id="IPR024964">
    <property type="entry name" value="CTLH/CRA"/>
</dbReference>
<dbReference type="InParanoid" id="A0A251TY18"/>
<dbReference type="GO" id="GO:0008270">
    <property type="term" value="F:zinc ion binding"/>
    <property type="evidence" value="ECO:0007669"/>
    <property type="project" value="UniProtKB-KW"/>
</dbReference>
<evidence type="ECO:0000313" key="11">
    <source>
        <dbReference type="EMBL" id="OTG15679.1"/>
    </source>
</evidence>
<proteinExistence type="predicted"/>
<dbReference type="GO" id="GO:0005634">
    <property type="term" value="C:nucleus"/>
    <property type="evidence" value="ECO:0000318"/>
    <property type="project" value="GO_Central"/>
</dbReference>
<dbReference type="InterPro" id="IPR045098">
    <property type="entry name" value="Fyv10_fam"/>
</dbReference>
<dbReference type="GO" id="GO:0034657">
    <property type="term" value="C:GID complex"/>
    <property type="evidence" value="ECO:0000318"/>
    <property type="project" value="GO_Central"/>
</dbReference>
<sequence>MATKQGPFHFVVRPNPSVHDWLPSRCLQPRDHLNNYHFHFQNKQTNSFIHIHTPIYLTKQNVSSSLSQFHTQIPISRALFILWYALTHWSMIGFLLVACNHVTTSTNIISISKTNKQIHSYSHPSQSISQNKKSLLHFPNFTRKSQSPDQIRSDHSRLTLAHNYLQESDQDHQQSWRTKQEVPEIPNMELNTIKDAFDRVTKKQKVSSSKSQETVEHVTQEIEQALSRIQSGTSQPDCNSILGELKTKLKEMVPLGQLEATQKELNLAMTKYTKLLEKQFNPDISKSYRNVDFDFHTVNQIVASHLYREGMFDVGDCFVKESHEEPVIDKKTHFMEMYQILESMKSRDLGPALKWATANHEKLQQNGSDIELKLHRLQFMEILKLGHRDEALKYMRTYISPFSNHFSEIQKLMACLLWAGKLESSPYTELLSPTHWAKLAHELAQQFCNLLGESYQSPLSVTVAAGVEALPTLIKLANVMTGKKQEWLSMKQLPVPVDLDQEFQFHSIFVCPVSRDQASEENPPMLMSCGHVLCKQSITKLSKNNSTRPFKCPYCPTEVEVGQCRQLHF</sequence>
<organism evidence="11 12">
    <name type="scientific">Helianthus annuus</name>
    <name type="common">Common sunflower</name>
    <dbReference type="NCBI Taxonomy" id="4232"/>
    <lineage>
        <taxon>Eukaryota</taxon>
        <taxon>Viridiplantae</taxon>
        <taxon>Streptophyta</taxon>
        <taxon>Embryophyta</taxon>
        <taxon>Tracheophyta</taxon>
        <taxon>Spermatophyta</taxon>
        <taxon>Magnoliopsida</taxon>
        <taxon>eudicotyledons</taxon>
        <taxon>Gunneridae</taxon>
        <taxon>Pentapetalae</taxon>
        <taxon>asterids</taxon>
        <taxon>campanulids</taxon>
        <taxon>Asterales</taxon>
        <taxon>Asteraceae</taxon>
        <taxon>Asteroideae</taxon>
        <taxon>Heliantheae alliance</taxon>
        <taxon>Heliantheae</taxon>
        <taxon>Helianthus</taxon>
    </lineage>
</organism>
<gene>
    <name evidence="11" type="ORF">HannXRQ_Chr09g0263021</name>
</gene>
<dbReference type="FunCoup" id="A0A251TY18">
    <property type="interactions" value="4864"/>
</dbReference>
<dbReference type="PROSITE" id="PS50897">
    <property type="entry name" value="CTLH"/>
    <property type="match status" value="1"/>
</dbReference>
<evidence type="ECO:0000256" key="4">
    <source>
        <dbReference type="ARBA" id="ARBA00022771"/>
    </source>
</evidence>
<dbReference type="EMBL" id="CM007898">
    <property type="protein sequence ID" value="OTG15679.1"/>
    <property type="molecule type" value="Genomic_DNA"/>
</dbReference>
<evidence type="ECO:0000259" key="10">
    <source>
        <dbReference type="PROSITE" id="PS51867"/>
    </source>
</evidence>
<feature type="zinc finger region" description="RING-Gid-type" evidence="7">
    <location>
        <begin position="511"/>
        <end position="555"/>
    </location>
</feature>
<comment type="subcellular location">
    <subcellularLocation>
        <location evidence="1">Cytoplasm</location>
    </subcellularLocation>
</comment>
<evidence type="ECO:0000256" key="5">
    <source>
        <dbReference type="ARBA" id="ARBA00022833"/>
    </source>
</evidence>
<evidence type="ECO:0000256" key="2">
    <source>
        <dbReference type="ARBA" id="ARBA00022490"/>
    </source>
</evidence>
<dbReference type="GO" id="GO:0005737">
    <property type="term" value="C:cytoplasm"/>
    <property type="evidence" value="ECO:0000318"/>
    <property type="project" value="GO_Central"/>
</dbReference>
<feature type="domain" description="RING-Gid-type" evidence="10">
    <location>
        <begin position="511"/>
        <end position="555"/>
    </location>
</feature>
<dbReference type="PROSITE" id="PS51867">
    <property type="entry name" value="ZF_RING_GID"/>
    <property type="match status" value="1"/>
</dbReference>
<dbReference type="InterPro" id="IPR037683">
    <property type="entry name" value="Rmd5_dRing"/>
</dbReference>
<evidence type="ECO:0000313" key="12">
    <source>
        <dbReference type="Proteomes" id="UP000215914"/>
    </source>
</evidence>
<dbReference type="GO" id="GO:0043161">
    <property type="term" value="P:proteasome-mediated ubiquitin-dependent protein catabolic process"/>
    <property type="evidence" value="ECO:0000318"/>
    <property type="project" value="GO_Central"/>
</dbReference>
<keyword evidence="12" id="KW-1185">Reference proteome</keyword>
<dbReference type="FunFam" id="3.30.40.10:FF:000143">
    <property type="entry name" value="Regulator of gluconeogenesis Rmd5"/>
    <property type="match status" value="1"/>
</dbReference>
<dbReference type="OMA" id="LIRECKM"/>
<dbReference type="InterPro" id="IPR013144">
    <property type="entry name" value="CRA_dom"/>
</dbReference>
<evidence type="ECO:0000256" key="1">
    <source>
        <dbReference type="ARBA" id="ARBA00004496"/>
    </source>
</evidence>
<dbReference type="PANTHER" id="PTHR12170:SF3">
    <property type="entry name" value="GH10162P"/>
    <property type="match status" value="1"/>
</dbReference>
<dbReference type="CDD" id="cd16652">
    <property type="entry name" value="dRING_Rmd5p-like"/>
    <property type="match status" value="1"/>
</dbReference>
<dbReference type="SMART" id="SM00757">
    <property type="entry name" value="CRA"/>
    <property type="match status" value="1"/>
</dbReference>
<evidence type="ECO:0000256" key="7">
    <source>
        <dbReference type="PROSITE-ProRule" id="PRU01215"/>
    </source>
</evidence>
<dbReference type="Pfam" id="PF13445">
    <property type="entry name" value="zf-RING_UBOX"/>
    <property type="match status" value="1"/>
</dbReference>
<dbReference type="InterPro" id="IPR013083">
    <property type="entry name" value="Znf_RING/FYVE/PHD"/>
</dbReference>
<dbReference type="PROSITE" id="PS50896">
    <property type="entry name" value="LISH"/>
    <property type="match status" value="1"/>
</dbReference>
<accession>A0A251TY18</accession>
<keyword evidence="4 6" id="KW-0863">Zinc-finger</keyword>
<dbReference type="STRING" id="4232.A0A251TY18"/>
<dbReference type="PANTHER" id="PTHR12170">
    <property type="entry name" value="MACROPHAGE ERYTHROBLAST ATTACHER-RELATED"/>
    <property type="match status" value="1"/>
</dbReference>
<dbReference type="Proteomes" id="UP000215914">
    <property type="component" value="Chromosome 9"/>
</dbReference>
<evidence type="ECO:0000256" key="6">
    <source>
        <dbReference type="PROSITE-ProRule" id="PRU00175"/>
    </source>
</evidence>
<dbReference type="InterPro" id="IPR006594">
    <property type="entry name" value="LisH"/>
</dbReference>
<dbReference type="GO" id="GO:0061630">
    <property type="term" value="F:ubiquitin protein ligase activity"/>
    <property type="evidence" value="ECO:0007669"/>
    <property type="project" value="InterPro"/>
</dbReference>
<dbReference type="Pfam" id="PF10607">
    <property type="entry name" value="CTLH"/>
    <property type="match status" value="1"/>
</dbReference>
<dbReference type="SMART" id="SM00184">
    <property type="entry name" value="RING"/>
    <property type="match status" value="1"/>
</dbReference>
<dbReference type="InterPro" id="IPR044063">
    <property type="entry name" value="ZF_RING_GID"/>
</dbReference>
<keyword evidence="2" id="KW-0963">Cytoplasm</keyword>
<dbReference type="Gene3D" id="3.30.40.10">
    <property type="entry name" value="Zinc/RING finger domain, C3HC4 (zinc finger)"/>
    <property type="match status" value="1"/>
</dbReference>
<evidence type="ECO:0000259" key="8">
    <source>
        <dbReference type="PROSITE" id="PS50089"/>
    </source>
</evidence>
<reference evidence="12" key="1">
    <citation type="journal article" date="2017" name="Nature">
        <title>The sunflower genome provides insights into oil metabolism, flowering and Asterid evolution.</title>
        <authorList>
            <person name="Badouin H."/>
            <person name="Gouzy J."/>
            <person name="Grassa C.J."/>
            <person name="Murat F."/>
            <person name="Staton S.E."/>
            <person name="Cottret L."/>
            <person name="Lelandais-Briere C."/>
            <person name="Owens G.L."/>
            <person name="Carrere S."/>
            <person name="Mayjonade B."/>
            <person name="Legrand L."/>
            <person name="Gill N."/>
            <person name="Kane N.C."/>
            <person name="Bowers J.E."/>
            <person name="Hubner S."/>
            <person name="Bellec A."/>
            <person name="Berard A."/>
            <person name="Berges H."/>
            <person name="Blanchet N."/>
            <person name="Boniface M.C."/>
            <person name="Brunel D."/>
            <person name="Catrice O."/>
            <person name="Chaidir N."/>
            <person name="Claudel C."/>
            <person name="Donnadieu C."/>
            <person name="Faraut T."/>
            <person name="Fievet G."/>
            <person name="Helmstetter N."/>
            <person name="King M."/>
            <person name="Knapp S.J."/>
            <person name="Lai Z."/>
            <person name="Le Paslier M.C."/>
            <person name="Lippi Y."/>
            <person name="Lorenzon L."/>
            <person name="Mandel J.R."/>
            <person name="Marage G."/>
            <person name="Marchand G."/>
            <person name="Marquand E."/>
            <person name="Bret-Mestries E."/>
            <person name="Morien E."/>
            <person name="Nambeesan S."/>
            <person name="Nguyen T."/>
            <person name="Pegot-Espagnet P."/>
            <person name="Pouilly N."/>
            <person name="Raftis F."/>
            <person name="Sallet E."/>
            <person name="Schiex T."/>
            <person name="Thomas J."/>
            <person name="Vandecasteele C."/>
            <person name="Vares D."/>
            <person name="Vear F."/>
            <person name="Vautrin S."/>
            <person name="Crespi M."/>
            <person name="Mangin B."/>
            <person name="Burke J.M."/>
            <person name="Salse J."/>
            <person name="Munos S."/>
            <person name="Vincourt P."/>
            <person name="Rieseberg L.H."/>
            <person name="Langlade N.B."/>
        </authorList>
    </citation>
    <scope>NUCLEOTIDE SEQUENCE [LARGE SCALE GENOMIC DNA]</scope>
    <source>
        <strain evidence="12">cv. SF193</strain>
    </source>
</reference>
<feature type="domain" description="CTLH" evidence="9">
    <location>
        <begin position="333"/>
        <end position="390"/>
    </location>
</feature>
<dbReference type="SMART" id="SM00668">
    <property type="entry name" value="CTLH"/>
    <property type="match status" value="1"/>
</dbReference>